<evidence type="ECO:0000313" key="2">
    <source>
        <dbReference type="Proteomes" id="UP000326759"/>
    </source>
</evidence>
<dbReference type="AlphaFoldDB" id="A0A5N5SVK9"/>
<comment type="caution">
    <text evidence="1">The sequence shown here is derived from an EMBL/GenBank/DDBJ whole genome shotgun (WGS) entry which is preliminary data.</text>
</comment>
<accession>A0A5N5SVK9</accession>
<organism evidence="1 2">
    <name type="scientific">Armadillidium nasatum</name>
    <dbReference type="NCBI Taxonomy" id="96803"/>
    <lineage>
        <taxon>Eukaryota</taxon>
        <taxon>Metazoa</taxon>
        <taxon>Ecdysozoa</taxon>
        <taxon>Arthropoda</taxon>
        <taxon>Crustacea</taxon>
        <taxon>Multicrustacea</taxon>
        <taxon>Malacostraca</taxon>
        <taxon>Eumalacostraca</taxon>
        <taxon>Peracarida</taxon>
        <taxon>Isopoda</taxon>
        <taxon>Oniscidea</taxon>
        <taxon>Crinocheta</taxon>
        <taxon>Armadillidiidae</taxon>
        <taxon>Armadillidium</taxon>
    </lineage>
</organism>
<dbReference type="EMBL" id="SEYY01019720">
    <property type="protein sequence ID" value="KAB7497958.1"/>
    <property type="molecule type" value="Genomic_DNA"/>
</dbReference>
<reference evidence="1 2" key="1">
    <citation type="journal article" date="2019" name="PLoS Biol.">
        <title>Sex chromosomes control vertical transmission of feminizing Wolbachia symbionts in an isopod.</title>
        <authorList>
            <person name="Becking T."/>
            <person name="Chebbi M.A."/>
            <person name="Giraud I."/>
            <person name="Moumen B."/>
            <person name="Laverre T."/>
            <person name="Caubet Y."/>
            <person name="Peccoud J."/>
            <person name="Gilbert C."/>
            <person name="Cordaux R."/>
        </authorList>
    </citation>
    <scope>NUCLEOTIDE SEQUENCE [LARGE SCALE GENOMIC DNA]</scope>
    <source>
        <strain evidence="1">ANa2</strain>
        <tissue evidence="1">Whole body excluding digestive tract and cuticle</tissue>
    </source>
</reference>
<protein>
    <submittedName>
        <fullName evidence="1">Uncharacterized protein</fullName>
    </submittedName>
</protein>
<keyword evidence="2" id="KW-1185">Reference proteome</keyword>
<gene>
    <name evidence="1" type="ORF">Anas_10469</name>
</gene>
<dbReference type="OrthoDB" id="6358520at2759"/>
<dbReference type="Proteomes" id="UP000326759">
    <property type="component" value="Unassembled WGS sequence"/>
</dbReference>
<name>A0A5N5SVK9_9CRUS</name>
<feature type="non-terminal residue" evidence="1">
    <location>
        <position position="1"/>
    </location>
</feature>
<sequence>VSVPHDHLALREPTAVNLFQVDPFECALLYVMEEESKTLSDHIDVFESIRLLTYRDDAPIFPPICIADISSLSNYKRKVYMFLTIIEMGENLQTMLESSILIDHIKNVFSSCTKESFPVDDEDHKLSLHLMCLYMEEKGEDHPYMQSIKDQLGKKKGDRTEICIICNTEIEFSPGTIALCCEGSKVPRCLRTLLPTPPVLRCINCNLFYHPNASK</sequence>
<proteinExistence type="predicted"/>
<evidence type="ECO:0000313" key="1">
    <source>
        <dbReference type="EMBL" id="KAB7497958.1"/>
    </source>
</evidence>